<keyword evidence="3 5" id="KW-0863">Zinc-finger</keyword>
<feature type="domain" description="Arf-GAP" evidence="7">
    <location>
        <begin position="12"/>
        <end position="119"/>
    </location>
</feature>
<dbReference type="PANTHER" id="PTHR45686:SF4">
    <property type="entry name" value="ADP-RIBOSYLATION FACTOR GTPASE ACTIVATING PROTEIN 3, ISOFORM H"/>
    <property type="match status" value="1"/>
</dbReference>
<accession>A0A9W8HAY4</accession>
<feature type="compositionally biased region" description="Polar residues" evidence="6">
    <location>
        <begin position="355"/>
        <end position="364"/>
    </location>
</feature>
<dbReference type="InterPro" id="IPR001164">
    <property type="entry name" value="ArfGAP_dom"/>
</dbReference>
<dbReference type="AlphaFoldDB" id="A0A9W8HAY4"/>
<dbReference type="GO" id="GO:0048205">
    <property type="term" value="P:COPI coating of Golgi vesicle"/>
    <property type="evidence" value="ECO:0007669"/>
    <property type="project" value="TreeGrafter"/>
</dbReference>
<comment type="caution">
    <text evidence="8">The sequence shown here is derived from an EMBL/GenBank/DDBJ whole genome shotgun (WGS) entry which is preliminary data.</text>
</comment>
<protein>
    <submittedName>
        <fullName evidence="8">ADP-ribosylation factor GTPase activating protein, ER-Golgi transport</fullName>
    </submittedName>
</protein>
<dbReference type="FunFam" id="1.10.220.150:FF:000004">
    <property type="entry name" value="Putative ADP-ribosylation factor GTPase-activating protein 2"/>
    <property type="match status" value="1"/>
</dbReference>
<dbReference type="OrthoDB" id="983479at2759"/>
<evidence type="ECO:0000256" key="6">
    <source>
        <dbReference type="SAM" id="MobiDB-lite"/>
    </source>
</evidence>
<keyword evidence="1" id="KW-0343">GTPase activation</keyword>
<evidence type="ECO:0000313" key="9">
    <source>
        <dbReference type="Proteomes" id="UP001140217"/>
    </source>
</evidence>
<reference evidence="8" key="1">
    <citation type="submission" date="2022-07" db="EMBL/GenBank/DDBJ databases">
        <title>Phylogenomic reconstructions and comparative analyses of Kickxellomycotina fungi.</title>
        <authorList>
            <person name="Reynolds N.K."/>
            <person name="Stajich J.E."/>
            <person name="Barry K."/>
            <person name="Grigoriev I.V."/>
            <person name="Crous P."/>
            <person name="Smith M.E."/>
        </authorList>
    </citation>
    <scope>NUCLEOTIDE SEQUENCE</scope>
    <source>
        <strain evidence="8">NBRC 105414</strain>
    </source>
</reference>
<dbReference type="InterPro" id="IPR038508">
    <property type="entry name" value="ArfGAP_dom_sf"/>
</dbReference>
<feature type="compositionally biased region" description="Basic and acidic residues" evidence="6">
    <location>
        <begin position="455"/>
        <end position="471"/>
    </location>
</feature>
<dbReference type="SMART" id="SM00105">
    <property type="entry name" value="ArfGap"/>
    <property type="match status" value="1"/>
</dbReference>
<dbReference type="Pfam" id="PF01412">
    <property type="entry name" value="ArfGap"/>
    <property type="match status" value="1"/>
</dbReference>
<keyword evidence="9" id="KW-1185">Reference proteome</keyword>
<dbReference type="InterPro" id="IPR037278">
    <property type="entry name" value="ARFGAP/RecO"/>
</dbReference>
<feature type="region of interest" description="Disordered" evidence="6">
    <location>
        <begin position="505"/>
        <end position="573"/>
    </location>
</feature>
<evidence type="ECO:0000313" key="8">
    <source>
        <dbReference type="EMBL" id="KAJ2781669.1"/>
    </source>
</evidence>
<dbReference type="CDD" id="cd08831">
    <property type="entry name" value="ArfGap_ArfGap2_3_like"/>
    <property type="match status" value="1"/>
</dbReference>
<feature type="compositionally biased region" description="Low complexity" evidence="6">
    <location>
        <begin position="321"/>
        <end position="347"/>
    </location>
</feature>
<evidence type="ECO:0000256" key="1">
    <source>
        <dbReference type="ARBA" id="ARBA00022468"/>
    </source>
</evidence>
<dbReference type="Gene3D" id="1.10.220.150">
    <property type="entry name" value="Arf GTPase activating protein"/>
    <property type="match status" value="1"/>
</dbReference>
<keyword evidence="2" id="KW-0479">Metal-binding</keyword>
<evidence type="ECO:0000256" key="2">
    <source>
        <dbReference type="ARBA" id="ARBA00022723"/>
    </source>
</evidence>
<dbReference type="PROSITE" id="PS50115">
    <property type="entry name" value="ARFGAP"/>
    <property type="match status" value="1"/>
</dbReference>
<proteinExistence type="predicted"/>
<dbReference type="PANTHER" id="PTHR45686">
    <property type="entry name" value="ADP-RIBOSYLATION FACTOR GTPASE ACTIVATING PROTEIN 3, ISOFORM H-RELATED"/>
    <property type="match status" value="1"/>
</dbReference>
<keyword evidence="4" id="KW-0862">Zinc</keyword>
<evidence type="ECO:0000256" key="3">
    <source>
        <dbReference type="ARBA" id="ARBA00022771"/>
    </source>
</evidence>
<dbReference type="SUPFAM" id="SSF57863">
    <property type="entry name" value="ArfGap/RecO-like zinc finger"/>
    <property type="match status" value="1"/>
</dbReference>
<dbReference type="PRINTS" id="PR00405">
    <property type="entry name" value="REVINTRACTNG"/>
</dbReference>
<evidence type="ECO:0000256" key="5">
    <source>
        <dbReference type="PROSITE-ProRule" id="PRU00288"/>
    </source>
</evidence>
<gene>
    <name evidence="8" type="primary">GLO3</name>
    <name evidence="8" type="ORF">H4R18_002722</name>
</gene>
<dbReference type="GO" id="GO:0005096">
    <property type="term" value="F:GTPase activator activity"/>
    <property type="evidence" value="ECO:0007669"/>
    <property type="project" value="UniProtKB-KW"/>
</dbReference>
<dbReference type="EMBL" id="JANBUL010000096">
    <property type="protein sequence ID" value="KAJ2781669.1"/>
    <property type="molecule type" value="Genomic_DNA"/>
</dbReference>
<feature type="region of interest" description="Disordered" evidence="6">
    <location>
        <begin position="455"/>
        <end position="486"/>
    </location>
</feature>
<feature type="region of interest" description="Disordered" evidence="6">
    <location>
        <begin position="321"/>
        <end position="404"/>
    </location>
</feature>
<dbReference type="Proteomes" id="UP001140217">
    <property type="component" value="Unassembled WGS sequence"/>
</dbReference>
<dbReference type="GO" id="GO:0000139">
    <property type="term" value="C:Golgi membrane"/>
    <property type="evidence" value="ECO:0007669"/>
    <property type="project" value="GOC"/>
</dbReference>
<sequence>MAVSPPTKQETEALFRQLKSRQPENRICFDCSNKNPTWSSVTYGVYLCLDCSAVHRGLGVHITFVRSTALDAWTWDQLRTMKVGGNGAAAAFWRQNGGARALTGDAKAKYTGRAAQQYKAHLQRLAQQDAAAAGDGRVHADAAESAPKASAAAADDDFFEQAIRQPAGPGAAKSLAPPSVIVDRSATPEAASASTAPVARMVSGAPKARSAALKSTGGGGGGAAKGLGGARRLGGAQRLGAAPMADFEAAAARAEAEAREEERLQAMRDAVAAPAKPAPASAVRQAAAAAPAPRAAPAPAAVGELSAGFGRLGFGAVGAPASAAEPAAPGAPAGAAPAAPRAGSAGSQGRFSGAKSISSAQFFGSNAPHEPAARPARQFSGASGIGSDQYFGRLPSTPSHARSASGDIDLQELGASAREIAQRLLNSSEADTLRRMWSQGASRLAEYLEQFKEPRLVHRDASPPQNRDSRPDSAGPAALPADGTQGPERLVIEYPLTEVQLPDVGSLTDLYRDPTTPPRPAVFSAGPEVDPDDLRTAHAHPAARAPSPEEHLPSDAGPRAPAKSTAAPEPQSLAADSDEIYDVVVELSANMVGTAKLAAALLCWLLAAAGSLAPGGTCNASATAARAAAPPLEGRAAAAATAGFQEALRTLLASNAHGFFRLEYP</sequence>
<evidence type="ECO:0000256" key="4">
    <source>
        <dbReference type="ARBA" id="ARBA00022833"/>
    </source>
</evidence>
<name>A0A9W8HAY4_9FUNG</name>
<organism evidence="8 9">
    <name type="scientific">Coemansia javaensis</name>
    <dbReference type="NCBI Taxonomy" id="2761396"/>
    <lineage>
        <taxon>Eukaryota</taxon>
        <taxon>Fungi</taxon>
        <taxon>Fungi incertae sedis</taxon>
        <taxon>Zoopagomycota</taxon>
        <taxon>Kickxellomycotina</taxon>
        <taxon>Kickxellomycetes</taxon>
        <taxon>Kickxellales</taxon>
        <taxon>Kickxellaceae</taxon>
        <taxon>Coemansia</taxon>
    </lineage>
</organism>
<dbReference type="GO" id="GO:0008270">
    <property type="term" value="F:zinc ion binding"/>
    <property type="evidence" value="ECO:0007669"/>
    <property type="project" value="UniProtKB-KW"/>
</dbReference>
<evidence type="ECO:0000259" key="7">
    <source>
        <dbReference type="PROSITE" id="PS50115"/>
    </source>
</evidence>